<keyword evidence="2" id="KW-1133">Transmembrane helix</keyword>
<evidence type="ECO:0008006" key="5">
    <source>
        <dbReference type="Google" id="ProtNLM"/>
    </source>
</evidence>
<dbReference type="Proteomes" id="UP000199150">
    <property type="component" value="Unassembled WGS sequence"/>
</dbReference>
<feature type="transmembrane region" description="Helical" evidence="2">
    <location>
        <begin position="25"/>
        <end position="45"/>
    </location>
</feature>
<accession>A0A1G4QF71</accession>
<dbReference type="PANTHER" id="PTHR34980">
    <property type="entry name" value="INNER MEMBRANE PROTEIN-RELATED-RELATED"/>
    <property type="match status" value="1"/>
</dbReference>
<feature type="transmembrane region" description="Helical" evidence="2">
    <location>
        <begin position="92"/>
        <end position="115"/>
    </location>
</feature>
<protein>
    <recommendedName>
        <fullName evidence="5">DUF805 domain-containing protein</fullName>
    </recommendedName>
</protein>
<evidence type="ECO:0000256" key="1">
    <source>
        <dbReference type="SAM" id="MobiDB-lite"/>
    </source>
</evidence>
<gene>
    <name evidence="3" type="ORF">SAMN02927928_1174</name>
</gene>
<dbReference type="AlphaFoldDB" id="A0A1G4QF71"/>
<dbReference type="GO" id="GO:0005886">
    <property type="term" value="C:plasma membrane"/>
    <property type="evidence" value="ECO:0007669"/>
    <property type="project" value="TreeGrafter"/>
</dbReference>
<feature type="transmembrane region" description="Helical" evidence="2">
    <location>
        <begin position="57"/>
        <end position="80"/>
    </location>
</feature>
<evidence type="ECO:0000256" key="2">
    <source>
        <dbReference type="SAM" id="Phobius"/>
    </source>
</evidence>
<evidence type="ECO:0000313" key="4">
    <source>
        <dbReference type="Proteomes" id="UP000199150"/>
    </source>
</evidence>
<keyword evidence="2" id="KW-0812">Transmembrane</keyword>
<dbReference type="InterPro" id="IPR008523">
    <property type="entry name" value="DUF805"/>
</dbReference>
<dbReference type="Pfam" id="PF05656">
    <property type="entry name" value="DUF805"/>
    <property type="match status" value="1"/>
</dbReference>
<name>A0A1G4QF71_9CAUL</name>
<dbReference type="RefSeq" id="WP_170828206.1">
    <property type="nucleotide sequence ID" value="NZ_CBCRYE010000001.1"/>
</dbReference>
<proteinExistence type="predicted"/>
<sequence>MQKPKFFIPIQQWLSPKGRISRLQYFVYGLILAAVFMGVFLGLIIGDELKIDEEGHVATLFDFGINAALQLALIYTLFCLASKRLHDLSWPAWLALLLIIDIPVDLAADLARLYMTLPEGAETTVKIIDGLVKIASLGIGLNLTFRPGDKGANKHGPDPLRPPPAPIDVF</sequence>
<organism evidence="3 4">
    <name type="scientific">Asticcacaulis taihuensis</name>
    <dbReference type="NCBI Taxonomy" id="260084"/>
    <lineage>
        <taxon>Bacteria</taxon>
        <taxon>Pseudomonadati</taxon>
        <taxon>Pseudomonadota</taxon>
        <taxon>Alphaproteobacteria</taxon>
        <taxon>Caulobacterales</taxon>
        <taxon>Caulobacteraceae</taxon>
        <taxon>Asticcacaulis</taxon>
    </lineage>
</organism>
<reference evidence="4" key="1">
    <citation type="submission" date="2016-10" db="EMBL/GenBank/DDBJ databases">
        <authorList>
            <person name="Varghese N."/>
            <person name="Submissions S."/>
        </authorList>
    </citation>
    <scope>NUCLEOTIDE SEQUENCE [LARGE SCALE GENOMIC DNA]</scope>
    <source>
        <strain evidence="4">CGMCC 1.3431</strain>
    </source>
</reference>
<evidence type="ECO:0000313" key="3">
    <source>
        <dbReference type="EMBL" id="SCW43107.1"/>
    </source>
</evidence>
<dbReference type="STRING" id="260084.SAMN02927928_1174"/>
<feature type="region of interest" description="Disordered" evidence="1">
    <location>
        <begin position="151"/>
        <end position="170"/>
    </location>
</feature>
<feature type="compositionally biased region" description="Pro residues" evidence="1">
    <location>
        <begin position="159"/>
        <end position="170"/>
    </location>
</feature>
<keyword evidence="4" id="KW-1185">Reference proteome</keyword>
<dbReference type="PANTHER" id="PTHR34980:SF3">
    <property type="entry name" value="BLR8105 PROTEIN"/>
    <property type="match status" value="1"/>
</dbReference>
<keyword evidence="2" id="KW-0472">Membrane</keyword>
<dbReference type="EMBL" id="FMTS01000001">
    <property type="protein sequence ID" value="SCW43107.1"/>
    <property type="molecule type" value="Genomic_DNA"/>
</dbReference>